<organism evidence="2 3">
    <name type="scientific">Igneacidithiobacillus copahuensis</name>
    <dbReference type="NCBI Taxonomy" id="2724909"/>
    <lineage>
        <taxon>Bacteria</taxon>
        <taxon>Pseudomonadati</taxon>
        <taxon>Pseudomonadota</taxon>
        <taxon>Acidithiobacillia</taxon>
        <taxon>Acidithiobacillales</taxon>
        <taxon>Acidithiobacillaceae</taxon>
        <taxon>Igneacidithiobacillus</taxon>
    </lineage>
</organism>
<dbReference type="AlphaFoldDB" id="A0AAE2YNA7"/>
<protein>
    <submittedName>
        <fullName evidence="2">DUF2063 domain-containing protein</fullName>
    </submittedName>
</protein>
<name>A0AAE2YNA7_9PROT</name>
<evidence type="ECO:0000313" key="3">
    <source>
        <dbReference type="Proteomes" id="UP001197378"/>
    </source>
</evidence>
<accession>A0AAE2YNA7</accession>
<dbReference type="InterPro" id="IPR018640">
    <property type="entry name" value="DUF2063"/>
</dbReference>
<comment type="caution">
    <text evidence="2">The sequence shown here is derived from an EMBL/GenBank/DDBJ whole genome shotgun (WGS) entry which is preliminary data.</text>
</comment>
<dbReference type="RefSeq" id="WP_215870327.1">
    <property type="nucleotide sequence ID" value="NZ_JAAXYO010000037.1"/>
</dbReference>
<dbReference type="Pfam" id="PF09836">
    <property type="entry name" value="DUF2063"/>
    <property type="match status" value="1"/>
</dbReference>
<proteinExistence type="predicted"/>
<sequence>MKENSASLHQWQRAWVTQLLESNENRPTSPALSFYRASLQNRMLDSLATIYPAVVHLAGEDVFSRITASYRRWHLPEDPDLMLYGEHFGAFLRSSGHPKQEYSKAAQLEWFLHRCTLECCHPLVPLEYEAPILLGRLSDHAVYLERRPRLFRTDRVTYETVAPHHGLPECLAQKRTIHLHQWVGLGMISSDNEPRYLSLSPGGFSFLHLLCGGKSLEVALQWGLYAEPLADYQIILESCRSAGLLKID</sequence>
<keyword evidence="3" id="KW-1185">Reference proteome</keyword>
<dbReference type="Proteomes" id="UP001197378">
    <property type="component" value="Unassembled WGS sequence"/>
</dbReference>
<dbReference type="EMBL" id="JAAXYO010000037">
    <property type="protein sequence ID" value="MBU2787240.1"/>
    <property type="molecule type" value="Genomic_DNA"/>
</dbReference>
<evidence type="ECO:0000313" key="2">
    <source>
        <dbReference type="EMBL" id="MBU2787240.1"/>
    </source>
</evidence>
<feature type="domain" description="Putative DNA-binding" evidence="1">
    <location>
        <begin position="10"/>
        <end position="92"/>
    </location>
</feature>
<evidence type="ECO:0000259" key="1">
    <source>
        <dbReference type="Pfam" id="PF09836"/>
    </source>
</evidence>
<reference evidence="2" key="1">
    <citation type="journal article" date="2021" name="ISME J.">
        <title>Genomic evolution of the class Acidithiobacillia: deep-branching Proteobacteria living in extreme acidic conditions.</title>
        <authorList>
            <person name="Moya-Beltran A."/>
            <person name="Beard S."/>
            <person name="Rojas-Villalobos C."/>
            <person name="Issotta F."/>
            <person name="Gallardo Y."/>
            <person name="Ulloa R."/>
            <person name="Giaveno A."/>
            <person name="Degli Esposti M."/>
            <person name="Johnson D.B."/>
            <person name="Quatrini R."/>
        </authorList>
    </citation>
    <scope>NUCLEOTIDE SEQUENCE</scope>
    <source>
        <strain evidence="2">VAN18-1</strain>
    </source>
</reference>
<gene>
    <name evidence="2" type="ORF">HFQ13_03265</name>
</gene>